<dbReference type="VEuPathDB" id="TriTrypDB:TvY486_1001570"/>
<evidence type="ECO:0000313" key="2">
    <source>
        <dbReference type="EMBL" id="CCC51104.1"/>
    </source>
</evidence>
<protein>
    <submittedName>
        <fullName evidence="2">Uncharacterized protein</fullName>
    </submittedName>
</protein>
<feature type="region of interest" description="Disordered" evidence="1">
    <location>
        <begin position="661"/>
        <end position="693"/>
    </location>
</feature>
<sequence length="723" mass="79517">MASSSFMPVQLSATGRVSLGASFVDIYGRRPPARLEAVGALALGSTSTSLPLVSWSAFSGARKGHSSASGIHKAADHVAVAFGRSALSLAGSAFFHVGVFRCDTWALQWAVRLNSKSEAGQVADVVCLSAYTVVFLVKFGDNKKKTHEKLYVASKLDLQHDELGTSNKWRPFLTEAYNVDTGFPSENICSIQPFSPSSFLLLTTAGRLVRVTVTNSPKVVTRSEEVATLEPVEYNSANKSVALSLVSSTAVTSGDCVTAVDQESETRPAFAVVYAAGGSAYHVLDLKNPKLNKWQTITVPKKTTIKRVEFAGPYMIVATLSHGKSDSFALQFTCVAPSGPSAEPSFECSSFELVKMPLHRVPLATIFDEEREVHTILVQYNHRVASAGASHDSEPYQRRWWSLLEYAELPVHEGPYTTDTLQKATWWPVPEPYRVPAAAATRGLSPFAVSWNPRHVNRALLLLSQERFCFLFSKAAAFLRDSTTPEKIPELLYGTAASAVVDMALQMITLTRRVGACLRQEDVELVVRLLRASRSTGHMIVKHITRGHLLLESTVRRRMADRVLAGFHERGNVVTADAGQEGDAGETTEADMFHNVPSEMRIERTLHCKYAPNVWTQRLIEKSPKHAEVVSGAIQYLSQVSPLLEQLRSRQRCQGDLEECKGPYGNEEEGRQEEGKMGRKHKGARASRPPTAQSDWLALGCRPHVDTNFTDYEFSLMRTGNAF</sequence>
<reference evidence="2" key="1">
    <citation type="journal article" date="2012" name="Proc. Natl. Acad. Sci. U.S.A.">
        <title>Antigenic diversity is generated by distinct evolutionary mechanisms in African trypanosome species.</title>
        <authorList>
            <person name="Jackson A.P."/>
            <person name="Berry A."/>
            <person name="Aslett M."/>
            <person name="Allison H.C."/>
            <person name="Burton P."/>
            <person name="Vavrova-Anderson J."/>
            <person name="Brown R."/>
            <person name="Browne H."/>
            <person name="Corton N."/>
            <person name="Hauser H."/>
            <person name="Gamble J."/>
            <person name="Gilderthorp R."/>
            <person name="Marcello L."/>
            <person name="McQuillan J."/>
            <person name="Otto T.D."/>
            <person name="Quail M.A."/>
            <person name="Sanders M.J."/>
            <person name="van Tonder A."/>
            <person name="Ginger M.L."/>
            <person name="Field M.C."/>
            <person name="Barry J.D."/>
            <person name="Hertz-Fowler C."/>
            <person name="Berriman M."/>
        </authorList>
    </citation>
    <scope>NUCLEOTIDE SEQUENCE</scope>
    <source>
        <strain evidence="2">Y486</strain>
    </source>
</reference>
<organism evidence="2">
    <name type="scientific">Trypanosoma vivax (strain Y486)</name>
    <dbReference type="NCBI Taxonomy" id="1055687"/>
    <lineage>
        <taxon>Eukaryota</taxon>
        <taxon>Discoba</taxon>
        <taxon>Euglenozoa</taxon>
        <taxon>Kinetoplastea</taxon>
        <taxon>Metakinetoplastina</taxon>
        <taxon>Trypanosomatida</taxon>
        <taxon>Trypanosomatidae</taxon>
        <taxon>Trypanosoma</taxon>
        <taxon>Duttonella</taxon>
    </lineage>
</organism>
<accession>G0U5F4</accession>
<dbReference type="AlphaFoldDB" id="G0U5F4"/>
<feature type="compositionally biased region" description="Basic and acidic residues" evidence="1">
    <location>
        <begin position="668"/>
        <end position="677"/>
    </location>
</feature>
<evidence type="ECO:0000256" key="1">
    <source>
        <dbReference type="SAM" id="MobiDB-lite"/>
    </source>
</evidence>
<gene>
    <name evidence="2" type="ORF">TVY486_1001570</name>
</gene>
<name>G0U5F4_TRYVY</name>
<proteinExistence type="predicted"/>
<dbReference type="EMBL" id="HE573026">
    <property type="protein sequence ID" value="CCC51104.1"/>
    <property type="molecule type" value="Genomic_DNA"/>
</dbReference>